<organism evidence="10 11">
    <name type="scientific">Niveibacterium microcysteis</name>
    <dbReference type="NCBI Taxonomy" id="2811415"/>
    <lineage>
        <taxon>Bacteria</taxon>
        <taxon>Pseudomonadati</taxon>
        <taxon>Pseudomonadota</taxon>
        <taxon>Betaproteobacteria</taxon>
        <taxon>Rhodocyclales</taxon>
        <taxon>Rhodocyclaceae</taxon>
        <taxon>Niveibacterium</taxon>
    </lineage>
</organism>
<feature type="transmembrane region" description="Helical" evidence="8">
    <location>
        <begin position="52"/>
        <end position="71"/>
    </location>
</feature>
<feature type="transmembrane region" description="Helical" evidence="8">
    <location>
        <begin position="129"/>
        <end position="146"/>
    </location>
</feature>
<feature type="coiled-coil region" evidence="7">
    <location>
        <begin position="181"/>
        <end position="208"/>
    </location>
</feature>
<evidence type="ECO:0000256" key="7">
    <source>
        <dbReference type="SAM" id="Coils"/>
    </source>
</evidence>
<dbReference type="PANTHER" id="PTHR44936:SF10">
    <property type="entry name" value="SENSOR PROTEIN RSTB"/>
    <property type="match status" value="1"/>
</dbReference>
<dbReference type="EMBL" id="CP071060">
    <property type="protein sequence ID" value="QSI77486.1"/>
    <property type="molecule type" value="Genomic_DNA"/>
</dbReference>
<keyword evidence="6" id="KW-0067">ATP-binding</keyword>
<evidence type="ECO:0000256" key="3">
    <source>
        <dbReference type="ARBA" id="ARBA00022679"/>
    </source>
</evidence>
<accession>A0ABX7M7F8</accession>
<dbReference type="PANTHER" id="PTHR44936">
    <property type="entry name" value="SENSOR PROTEIN CREC"/>
    <property type="match status" value="1"/>
</dbReference>
<evidence type="ECO:0000259" key="9">
    <source>
        <dbReference type="PROSITE" id="PS50109"/>
    </source>
</evidence>
<evidence type="ECO:0000256" key="2">
    <source>
        <dbReference type="ARBA" id="ARBA00012438"/>
    </source>
</evidence>
<reference evidence="10 11" key="1">
    <citation type="submission" date="2021-02" db="EMBL/GenBank/DDBJ databases">
        <title>Niveibacterium changnyeongensis HC41.</title>
        <authorList>
            <person name="Kang M."/>
        </authorList>
    </citation>
    <scope>NUCLEOTIDE SEQUENCE [LARGE SCALE GENOMIC DNA]</scope>
    <source>
        <strain evidence="10 11">HC41</strain>
    </source>
</reference>
<dbReference type="EC" id="2.7.13.3" evidence="2"/>
<dbReference type="Gene3D" id="1.10.287.130">
    <property type="match status" value="1"/>
</dbReference>
<dbReference type="SUPFAM" id="SSF55874">
    <property type="entry name" value="ATPase domain of HSP90 chaperone/DNA topoisomerase II/histidine kinase"/>
    <property type="match status" value="1"/>
</dbReference>
<evidence type="ECO:0000313" key="10">
    <source>
        <dbReference type="EMBL" id="QSI77486.1"/>
    </source>
</evidence>
<feature type="transmembrane region" description="Helical" evidence="8">
    <location>
        <begin position="27"/>
        <end position="46"/>
    </location>
</feature>
<dbReference type="RefSeq" id="WP_206254920.1">
    <property type="nucleotide sequence ID" value="NZ_CP071060.1"/>
</dbReference>
<dbReference type="Proteomes" id="UP000663570">
    <property type="component" value="Chromosome"/>
</dbReference>
<protein>
    <recommendedName>
        <fullName evidence="2">histidine kinase</fullName>
        <ecNumber evidence="2">2.7.13.3</ecNumber>
    </recommendedName>
</protein>
<evidence type="ECO:0000256" key="5">
    <source>
        <dbReference type="ARBA" id="ARBA00022777"/>
    </source>
</evidence>
<keyword evidence="5 10" id="KW-0418">Kinase</keyword>
<sequence>MSIHCLPRTLSPLEPAAQARLMLLVRLRWLFVAVCWVLAALGLFGAHLPVEGVALAGLALLALNLATLCALRRRQVAWLTPRGIFLQLLADTLALSVLVQQTGGLASPAVGAYLVPIALGANLLPRAGCWAMFACAVASYSVQALLPSRVPHVHGVAAFTLHQAGMWLTVVAAAALLAGFLARAADLLRRCERELATAREAVLHQERLVALAGLASTTAHELATPLATMSVTLEDLAADAALPAALRGDVAQLGRQLARCRTAMETLASAAGVARGGNARRMPLAEWLAELADQWRIRQPQVRVDLECDSAHTVVAEQSLGHTLQWLLDHAASLAPAAVSLAARVEADSLQIAVRDCGARVPEALRDAMRDPTQSHGELSHATIARLGGRLDARPFRGGTELVITLPLAALSP</sequence>
<dbReference type="PROSITE" id="PS50109">
    <property type="entry name" value="HIS_KIN"/>
    <property type="match status" value="1"/>
</dbReference>
<keyword evidence="8" id="KW-0472">Membrane</keyword>
<evidence type="ECO:0000256" key="4">
    <source>
        <dbReference type="ARBA" id="ARBA00022741"/>
    </source>
</evidence>
<evidence type="ECO:0000313" key="11">
    <source>
        <dbReference type="Proteomes" id="UP000663570"/>
    </source>
</evidence>
<evidence type="ECO:0000256" key="1">
    <source>
        <dbReference type="ARBA" id="ARBA00000085"/>
    </source>
</evidence>
<evidence type="ECO:0000256" key="6">
    <source>
        <dbReference type="ARBA" id="ARBA00022840"/>
    </source>
</evidence>
<dbReference type="Gene3D" id="3.30.565.10">
    <property type="entry name" value="Histidine kinase-like ATPase, C-terminal domain"/>
    <property type="match status" value="1"/>
</dbReference>
<evidence type="ECO:0000256" key="8">
    <source>
        <dbReference type="SAM" id="Phobius"/>
    </source>
</evidence>
<keyword evidence="7" id="KW-0175">Coiled coil</keyword>
<dbReference type="InterPro" id="IPR050980">
    <property type="entry name" value="2C_sensor_his_kinase"/>
</dbReference>
<keyword evidence="8" id="KW-1133">Transmembrane helix</keyword>
<feature type="domain" description="Histidine kinase" evidence="9">
    <location>
        <begin position="217"/>
        <end position="410"/>
    </location>
</feature>
<proteinExistence type="predicted"/>
<gene>
    <name evidence="10" type="ORF">JY500_02195</name>
</gene>
<name>A0ABX7M7F8_9RHOO</name>
<dbReference type="InterPro" id="IPR036890">
    <property type="entry name" value="HATPase_C_sf"/>
</dbReference>
<keyword evidence="11" id="KW-1185">Reference proteome</keyword>
<keyword evidence="4" id="KW-0547">Nucleotide-binding</keyword>
<comment type="catalytic activity">
    <reaction evidence="1">
        <text>ATP + protein L-histidine = ADP + protein N-phospho-L-histidine.</text>
        <dbReference type="EC" id="2.7.13.3"/>
    </reaction>
</comment>
<dbReference type="InterPro" id="IPR005467">
    <property type="entry name" value="His_kinase_dom"/>
</dbReference>
<keyword evidence="8" id="KW-0812">Transmembrane</keyword>
<keyword evidence="3" id="KW-0808">Transferase</keyword>
<feature type="transmembrane region" description="Helical" evidence="8">
    <location>
        <begin position="166"/>
        <end position="185"/>
    </location>
</feature>
<dbReference type="GO" id="GO:0016301">
    <property type="term" value="F:kinase activity"/>
    <property type="evidence" value="ECO:0007669"/>
    <property type="project" value="UniProtKB-KW"/>
</dbReference>